<proteinExistence type="predicted"/>
<accession>A0A1W0BFC2</accession>
<keyword evidence="3" id="KW-1185">Reference proteome</keyword>
<protein>
    <submittedName>
        <fullName evidence="2">Uncharacterized protein</fullName>
    </submittedName>
</protein>
<dbReference type="STRING" id="1538463.B0T36_02595"/>
<organism evidence="2 3">
    <name type="scientific">Nocardia donostiensis</name>
    <dbReference type="NCBI Taxonomy" id="1538463"/>
    <lineage>
        <taxon>Bacteria</taxon>
        <taxon>Bacillati</taxon>
        <taxon>Actinomycetota</taxon>
        <taxon>Actinomycetes</taxon>
        <taxon>Mycobacteriales</taxon>
        <taxon>Nocardiaceae</taxon>
        <taxon>Nocardia</taxon>
    </lineage>
</organism>
<feature type="compositionally biased region" description="Basic residues" evidence="1">
    <location>
        <begin position="1"/>
        <end position="21"/>
    </location>
</feature>
<dbReference type="Proteomes" id="UP000188836">
    <property type="component" value="Unassembled WGS sequence"/>
</dbReference>
<dbReference type="AlphaFoldDB" id="A0A1W0BFC2"/>
<gene>
    <name evidence="2" type="ORF">B0T46_18645</name>
</gene>
<comment type="caution">
    <text evidence="2">The sequence shown here is derived from an EMBL/GenBank/DDBJ whole genome shotgun (WGS) entry which is preliminary data.</text>
</comment>
<reference evidence="2 3" key="1">
    <citation type="journal article" date="2016" name="Antonie Van Leeuwenhoek">
        <title>Nocardia donostiensis sp. nov., isolated from human respiratory specimens.</title>
        <authorList>
            <person name="Ercibengoa M."/>
            <person name="Bell M."/>
            <person name="Marimon J.M."/>
            <person name="Humrighouse B."/>
            <person name="Klenk H.P."/>
            <person name="Potter G."/>
            <person name="Perez-Trallero E."/>
        </authorList>
    </citation>
    <scope>NUCLEOTIDE SEQUENCE [LARGE SCALE GENOMIC DNA]</scope>
    <source>
        <strain evidence="2 3">X1655</strain>
    </source>
</reference>
<sequence>MSRNREHRQCRGHSRRPRRVERHRELTLRHGDELAKLPPLVRVARCQSGKLTYFSFEEADLALAGMDRDDPRRREQRVYLCPICRGWHLTSQQLRSQVDNRTTEAGQRF</sequence>
<feature type="region of interest" description="Disordered" evidence="1">
    <location>
        <begin position="1"/>
        <end position="23"/>
    </location>
</feature>
<name>A0A1W0BFC2_9NOCA</name>
<evidence type="ECO:0000256" key="1">
    <source>
        <dbReference type="SAM" id="MobiDB-lite"/>
    </source>
</evidence>
<evidence type="ECO:0000313" key="2">
    <source>
        <dbReference type="EMBL" id="ONM47292.1"/>
    </source>
</evidence>
<dbReference type="EMBL" id="MUMY01000016">
    <property type="protein sequence ID" value="ONM47292.1"/>
    <property type="molecule type" value="Genomic_DNA"/>
</dbReference>
<evidence type="ECO:0000313" key="3">
    <source>
        <dbReference type="Proteomes" id="UP000188836"/>
    </source>
</evidence>